<dbReference type="EMBL" id="CP113089">
    <property type="protein sequence ID" value="WAB82183.1"/>
    <property type="molecule type" value="Genomic_DNA"/>
</dbReference>
<evidence type="ECO:0008006" key="5">
    <source>
        <dbReference type="Google" id="ProtNLM"/>
    </source>
</evidence>
<proteinExistence type="predicted"/>
<protein>
    <recommendedName>
        <fullName evidence="5">Potassium transporter Trk</fullName>
    </recommendedName>
</protein>
<dbReference type="Proteomes" id="UP001164706">
    <property type="component" value="Chromosome"/>
</dbReference>
<keyword evidence="4" id="KW-1185">Reference proteome</keyword>
<reference evidence="3" key="1">
    <citation type="submission" date="2022-11" db="EMBL/GenBank/DDBJ databases">
        <title>Description of Microcella daejonensis nov. sp, isolated from riverside soil.</title>
        <authorList>
            <person name="Molina K.M."/>
            <person name="Kim S.B."/>
        </authorList>
    </citation>
    <scope>NUCLEOTIDE SEQUENCE</scope>
    <source>
        <strain evidence="3">MMS21-STM12</strain>
    </source>
</reference>
<keyword evidence="2" id="KW-0812">Transmembrane</keyword>
<organism evidence="3 4">
    <name type="scientific">Microcella daejeonensis</name>
    <dbReference type="NCBI Taxonomy" id="2994971"/>
    <lineage>
        <taxon>Bacteria</taxon>
        <taxon>Bacillati</taxon>
        <taxon>Actinomycetota</taxon>
        <taxon>Actinomycetes</taxon>
        <taxon>Micrococcales</taxon>
        <taxon>Microbacteriaceae</taxon>
        <taxon>Microcella</taxon>
    </lineage>
</organism>
<evidence type="ECO:0000256" key="1">
    <source>
        <dbReference type="SAM" id="MobiDB-lite"/>
    </source>
</evidence>
<feature type="region of interest" description="Disordered" evidence="1">
    <location>
        <begin position="90"/>
        <end position="114"/>
    </location>
</feature>
<accession>A0A9E8MM50</accession>
<feature type="compositionally biased region" description="Low complexity" evidence="1">
    <location>
        <begin position="9"/>
        <end position="18"/>
    </location>
</feature>
<sequence>MTDTDDAPRSSTAAPAPREQVSVRRAPKISAFLIVGGFLGFLGTLIATSLYPADPSLGFTTLLAYFSLYGISLGVLLGAVVAILVDRRSRRRARTVDADREQVDPAPLEGEVEE</sequence>
<dbReference type="KEGG" id="mdb:OVN18_04025"/>
<name>A0A9E8MM50_9MICO</name>
<feature type="transmembrane region" description="Helical" evidence="2">
    <location>
        <begin position="29"/>
        <end position="51"/>
    </location>
</feature>
<keyword evidence="2" id="KW-0472">Membrane</keyword>
<evidence type="ECO:0000313" key="3">
    <source>
        <dbReference type="EMBL" id="WAB82183.1"/>
    </source>
</evidence>
<feature type="transmembrane region" description="Helical" evidence="2">
    <location>
        <begin position="63"/>
        <end position="85"/>
    </location>
</feature>
<evidence type="ECO:0000256" key="2">
    <source>
        <dbReference type="SAM" id="Phobius"/>
    </source>
</evidence>
<feature type="region of interest" description="Disordered" evidence="1">
    <location>
        <begin position="1"/>
        <end position="22"/>
    </location>
</feature>
<dbReference type="AlphaFoldDB" id="A0A9E8MM50"/>
<dbReference type="RefSeq" id="WP_267782112.1">
    <property type="nucleotide sequence ID" value="NZ_CP113089.1"/>
</dbReference>
<gene>
    <name evidence="3" type="ORF">OVN18_04025</name>
</gene>
<keyword evidence="2" id="KW-1133">Transmembrane helix</keyword>
<evidence type="ECO:0000313" key="4">
    <source>
        <dbReference type="Proteomes" id="UP001164706"/>
    </source>
</evidence>
<feature type="compositionally biased region" description="Basic and acidic residues" evidence="1">
    <location>
        <begin position="94"/>
        <end position="103"/>
    </location>
</feature>